<dbReference type="OrthoDB" id="72726at2759"/>
<evidence type="ECO:0000313" key="2">
    <source>
        <dbReference type="EMBL" id="OQO06326.1"/>
    </source>
</evidence>
<evidence type="ECO:0000313" key="3">
    <source>
        <dbReference type="Proteomes" id="UP000192596"/>
    </source>
</evidence>
<proteinExistence type="predicted"/>
<gene>
    <name evidence="2" type="ORF">B0A48_08915</name>
</gene>
<feature type="compositionally biased region" description="Basic and acidic residues" evidence="1">
    <location>
        <begin position="10"/>
        <end position="19"/>
    </location>
</feature>
<protein>
    <submittedName>
        <fullName evidence="2">Uncharacterized protein</fullName>
    </submittedName>
</protein>
<dbReference type="InParanoid" id="A0A1V8T4H7"/>
<accession>A0A1V8T4H7</accession>
<keyword evidence="3" id="KW-1185">Reference proteome</keyword>
<organism evidence="2 3">
    <name type="scientific">Cryoendolithus antarcticus</name>
    <dbReference type="NCBI Taxonomy" id="1507870"/>
    <lineage>
        <taxon>Eukaryota</taxon>
        <taxon>Fungi</taxon>
        <taxon>Dikarya</taxon>
        <taxon>Ascomycota</taxon>
        <taxon>Pezizomycotina</taxon>
        <taxon>Dothideomycetes</taxon>
        <taxon>Dothideomycetidae</taxon>
        <taxon>Cladosporiales</taxon>
        <taxon>Cladosporiaceae</taxon>
        <taxon>Cryoendolithus</taxon>
    </lineage>
</organism>
<dbReference type="EMBL" id="NAJO01000017">
    <property type="protein sequence ID" value="OQO06326.1"/>
    <property type="molecule type" value="Genomic_DNA"/>
</dbReference>
<feature type="region of interest" description="Disordered" evidence="1">
    <location>
        <begin position="1"/>
        <end position="25"/>
    </location>
</feature>
<comment type="caution">
    <text evidence="2">The sequence shown here is derived from an EMBL/GenBank/DDBJ whole genome shotgun (WGS) entry which is preliminary data.</text>
</comment>
<evidence type="ECO:0000256" key="1">
    <source>
        <dbReference type="SAM" id="MobiDB-lite"/>
    </source>
</evidence>
<reference evidence="3" key="1">
    <citation type="submission" date="2017-03" db="EMBL/GenBank/DDBJ databases">
        <title>Genomes of endolithic fungi from Antarctica.</title>
        <authorList>
            <person name="Coleine C."/>
            <person name="Masonjones S."/>
            <person name="Stajich J.E."/>
        </authorList>
    </citation>
    <scope>NUCLEOTIDE SEQUENCE [LARGE SCALE GENOMIC DNA]</scope>
    <source>
        <strain evidence="3">CCFEE 5527</strain>
    </source>
</reference>
<name>A0A1V8T4H7_9PEZI</name>
<dbReference type="Proteomes" id="UP000192596">
    <property type="component" value="Unassembled WGS sequence"/>
</dbReference>
<dbReference type="AlphaFoldDB" id="A0A1V8T4H7"/>
<sequence length="157" mass="17963">MDDNDTMNPTEDKEHHTPAAHDYGMRNSSLHTLPAELRNHIWELVFDNLWETTTIALSRTERHLGGSHNFAPLLTCKQINREAYGFAWRDVKASVGRDDRPLLNLEDLLELTVEAAATPQQKTMGINWEYSGICVTHVKSGTALQYTDRSDWDVQWV</sequence>